<dbReference type="InterPro" id="IPR014777">
    <property type="entry name" value="4pyrrole_Mease_sub1"/>
</dbReference>
<dbReference type="InterPro" id="IPR006365">
    <property type="entry name" value="Cbl_synth_CobL"/>
</dbReference>
<dbReference type="RefSeq" id="WP_248823729.1">
    <property type="nucleotide sequence ID" value="NZ_JALKFT010000004.1"/>
</dbReference>
<evidence type="ECO:0000259" key="6">
    <source>
        <dbReference type="Pfam" id="PF00590"/>
    </source>
</evidence>
<dbReference type="InterPro" id="IPR000878">
    <property type="entry name" value="4pyrrol_Mease"/>
</dbReference>
<evidence type="ECO:0000313" key="7">
    <source>
        <dbReference type="EMBL" id="MCK9875269.1"/>
    </source>
</evidence>
<keyword evidence="4" id="KW-0808">Transferase</keyword>
<dbReference type="Pfam" id="PF00590">
    <property type="entry name" value="TP_methylase"/>
    <property type="match status" value="1"/>
</dbReference>
<comment type="pathway">
    <text evidence="1">Cofactor biosynthesis; adenosylcobalamin biosynthesis.</text>
</comment>
<accession>A0ABT0JUS2</accession>
<proteinExistence type="predicted"/>
<keyword evidence="2" id="KW-0169">Cobalamin biosynthesis</keyword>
<dbReference type="SUPFAM" id="SSF53790">
    <property type="entry name" value="Tetrapyrrole methylase"/>
    <property type="match status" value="1"/>
</dbReference>
<dbReference type="InterPro" id="IPR012818">
    <property type="entry name" value="CbiE"/>
</dbReference>
<dbReference type="Gene3D" id="3.40.50.150">
    <property type="entry name" value="Vaccinia Virus protein VP39"/>
    <property type="match status" value="1"/>
</dbReference>
<evidence type="ECO:0000256" key="2">
    <source>
        <dbReference type="ARBA" id="ARBA00022573"/>
    </source>
</evidence>
<dbReference type="CDD" id="cd02440">
    <property type="entry name" value="AdoMet_MTases"/>
    <property type="match status" value="1"/>
</dbReference>
<dbReference type="CDD" id="cd11644">
    <property type="entry name" value="Precorrin-6Y-MT"/>
    <property type="match status" value="1"/>
</dbReference>
<dbReference type="NCBIfam" id="TIGR02467">
    <property type="entry name" value="CbiE"/>
    <property type="match status" value="1"/>
</dbReference>
<evidence type="ECO:0000256" key="4">
    <source>
        <dbReference type="ARBA" id="ARBA00022679"/>
    </source>
</evidence>
<dbReference type="InterPro" id="IPR050714">
    <property type="entry name" value="Cobalamin_biosynth_MTase"/>
</dbReference>
<evidence type="ECO:0000256" key="5">
    <source>
        <dbReference type="ARBA" id="ARBA00022691"/>
    </source>
</evidence>
<dbReference type="PIRSF" id="PIRSF036428">
    <property type="entry name" value="CobL"/>
    <property type="match status" value="1"/>
</dbReference>
<organism evidence="7 8">
    <name type="scientific">Frankia umida</name>
    <dbReference type="NCBI Taxonomy" id="573489"/>
    <lineage>
        <taxon>Bacteria</taxon>
        <taxon>Bacillati</taxon>
        <taxon>Actinomycetota</taxon>
        <taxon>Actinomycetes</taxon>
        <taxon>Frankiales</taxon>
        <taxon>Frankiaceae</taxon>
        <taxon>Frankia</taxon>
    </lineage>
</organism>
<keyword evidence="3" id="KW-0489">Methyltransferase</keyword>
<sequence length="441" mass="46546">MTVVGIGADGWAGLSPEARGVLRVAPVVFGSRRQLADLPVRTSTSVTDDGLPPGARRIEWPSPLLPALPGLLAEHVEGAAPGGVCVLASGDPMYYGIGVTLVRLLGAARVRVVAHPSSVSLACARLGWASQDVDVVSVVGRALDQIRLVLAPGRRMLVLSADRSTPAAVAALLVDSGYGASALTVLSRLGASDEDRQVAGARHWASADSAAVADLNIIAVEAVLEPDGRYLPRVPGLPDDAFEHDGQITKREIRALTLARLAPAPGELLWDVGAGSGSVAIEWLRTHAHARAIAIEPRPERAERIRRNAARLGVPHLRVVDGRAPRDLAALPRPDAIFVGGGVSAPGVLEACWTALHADSNEDHDRDDGGGRGRWDRRRLVVNAVTLESETVLAEWYARCGGELVRLAVSRASPVGGFTGWRPAMPVTQWTVWPAAHRPVS</sequence>
<dbReference type="NCBIfam" id="TIGR02469">
    <property type="entry name" value="CbiT"/>
    <property type="match status" value="1"/>
</dbReference>
<dbReference type="PANTHER" id="PTHR43182">
    <property type="entry name" value="COBALT-PRECORRIN-6B C(15)-METHYLTRANSFERASE (DECARBOXYLATING)"/>
    <property type="match status" value="1"/>
</dbReference>
<dbReference type="Proteomes" id="UP001201873">
    <property type="component" value="Unassembled WGS sequence"/>
</dbReference>
<dbReference type="InterPro" id="IPR014008">
    <property type="entry name" value="Cbl_synth_MTase_CbiT"/>
</dbReference>
<feature type="domain" description="Tetrapyrrole methylase" evidence="6">
    <location>
        <begin position="2"/>
        <end position="195"/>
    </location>
</feature>
<dbReference type="SUPFAM" id="SSF53335">
    <property type="entry name" value="S-adenosyl-L-methionine-dependent methyltransferases"/>
    <property type="match status" value="1"/>
</dbReference>
<evidence type="ECO:0000313" key="8">
    <source>
        <dbReference type="Proteomes" id="UP001201873"/>
    </source>
</evidence>
<dbReference type="EMBL" id="JALKFT010000004">
    <property type="protein sequence ID" value="MCK9875269.1"/>
    <property type="molecule type" value="Genomic_DNA"/>
</dbReference>
<keyword evidence="5" id="KW-0949">S-adenosyl-L-methionine</keyword>
<name>A0ABT0JUS2_9ACTN</name>
<evidence type="ECO:0000256" key="1">
    <source>
        <dbReference type="ARBA" id="ARBA00004953"/>
    </source>
</evidence>
<comment type="caution">
    <text evidence="7">The sequence shown here is derived from an EMBL/GenBank/DDBJ whole genome shotgun (WGS) entry which is preliminary data.</text>
</comment>
<dbReference type="PANTHER" id="PTHR43182:SF1">
    <property type="entry name" value="COBALT-PRECORRIN-7 C(5)-METHYLTRANSFERASE"/>
    <property type="match status" value="1"/>
</dbReference>
<keyword evidence="8" id="KW-1185">Reference proteome</keyword>
<evidence type="ECO:0000256" key="3">
    <source>
        <dbReference type="ARBA" id="ARBA00022603"/>
    </source>
</evidence>
<reference evidence="7 8" key="1">
    <citation type="submission" date="2022-04" db="EMBL/GenBank/DDBJ databases">
        <title>Genome diversity in the genus Frankia.</title>
        <authorList>
            <person name="Carlos-Shanley C."/>
            <person name="Hahn D."/>
        </authorList>
    </citation>
    <scope>NUCLEOTIDE SEQUENCE [LARGE SCALE GENOMIC DNA]</scope>
    <source>
        <strain evidence="7 8">Ag45/Mut15</strain>
    </source>
</reference>
<dbReference type="Gene3D" id="3.40.1010.10">
    <property type="entry name" value="Cobalt-precorrin-4 Transmethylase, Domain 1"/>
    <property type="match status" value="1"/>
</dbReference>
<gene>
    <name evidence="7" type="primary">cbiE</name>
    <name evidence="7" type="ORF">MXD59_05650</name>
</gene>
<dbReference type="InterPro" id="IPR029063">
    <property type="entry name" value="SAM-dependent_MTases_sf"/>
</dbReference>
<dbReference type="InterPro" id="IPR035996">
    <property type="entry name" value="4pyrrol_Methylase_sf"/>
</dbReference>
<protein>
    <submittedName>
        <fullName evidence="7">Precorrin-6y C5,15-methyltransferase (Decarboxylating) subunit CbiE</fullName>
    </submittedName>
</protein>